<dbReference type="InterPro" id="IPR040265">
    <property type="entry name" value="CHUP1/IPGA1-like"/>
</dbReference>
<organism evidence="3">
    <name type="scientific">Arundo donax</name>
    <name type="common">Giant reed</name>
    <name type="synonym">Donax arundinaceus</name>
    <dbReference type="NCBI Taxonomy" id="35708"/>
    <lineage>
        <taxon>Eukaryota</taxon>
        <taxon>Viridiplantae</taxon>
        <taxon>Streptophyta</taxon>
        <taxon>Embryophyta</taxon>
        <taxon>Tracheophyta</taxon>
        <taxon>Spermatophyta</taxon>
        <taxon>Magnoliopsida</taxon>
        <taxon>Liliopsida</taxon>
        <taxon>Poales</taxon>
        <taxon>Poaceae</taxon>
        <taxon>PACMAD clade</taxon>
        <taxon>Arundinoideae</taxon>
        <taxon>Arundineae</taxon>
        <taxon>Arundo</taxon>
    </lineage>
</organism>
<dbReference type="GO" id="GO:0055028">
    <property type="term" value="C:cortical microtubule"/>
    <property type="evidence" value="ECO:0007669"/>
    <property type="project" value="TreeGrafter"/>
</dbReference>
<dbReference type="AlphaFoldDB" id="A0A0A9DBC9"/>
<name>A0A0A9DBC9_ARUDO</name>
<dbReference type="PANTHER" id="PTHR31342">
    <property type="entry name" value="PROTEIN CHUP1, CHLOROPLASTIC"/>
    <property type="match status" value="1"/>
</dbReference>
<evidence type="ECO:0000313" key="3">
    <source>
        <dbReference type="EMBL" id="JAD81042.1"/>
    </source>
</evidence>
<evidence type="ECO:0000256" key="2">
    <source>
        <dbReference type="SAM" id="Coils"/>
    </source>
</evidence>
<reference evidence="3" key="1">
    <citation type="submission" date="2014-09" db="EMBL/GenBank/DDBJ databases">
        <authorList>
            <person name="Magalhaes I.L.F."/>
            <person name="Oliveira U."/>
            <person name="Santos F.R."/>
            <person name="Vidigal T.H.D.A."/>
            <person name="Brescovit A.D."/>
            <person name="Santos A.J."/>
        </authorList>
    </citation>
    <scope>NUCLEOTIDE SEQUENCE</scope>
    <source>
        <tissue evidence="3">Shoot tissue taken approximately 20 cm above the soil surface</tissue>
    </source>
</reference>
<sequence length="356" mass="40507">MSEEVGEIYLNYKRRIGTTILKRHSSDEEEMMREGDACVALLRSKLHGLLERNRTLEEENKQLRHQVSRLKGQVSSLEGQDTDKRMLRKKLENSAISISYSKEKQFVQNSDEAKEAVDLNNSSCYSRQQFSRTALMRSRAPRVPNPPPSPTCVQPVINVRKEGCMAPPPPPPLPSKLQRSTKAVQRVPEVVELYRSLMRREGKNDSKSGSAGIPIATNSRQMIGEIENRSAYVLAIKSDVENQGEFVNFLASEVQNAAYKEIVDVEEFVKWLDGELSYLVDERAVLKHFPNWPEKKADAMREAAFTYRDLKNLESEASSFHDDRRVATPMALKRMQALIVLSLAVELNKVFIILNE</sequence>
<reference evidence="3" key="2">
    <citation type="journal article" date="2015" name="Data Brief">
        <title>Shoot transcriptome of the giant reed, Arundo donax.</title>
        <authorList>
            <person name="Barrero R.A."/>
            <person name="Guerrero F.D."/>
            <person name="Moolhuijzen P."/>
            <person name="Goolsby J.A."/>
            <person name="Tidwell J."/>
            <person name="Bellgard S.E."/>
            <person name="Bellgard M.I."/>
        </authorList>
    </citation>
    <scope>NUCLEOTIDE SEQUENCE</scope>
    <source>
        <tissue evidence="3">Shoot tissue taken approximately 20 cm above the soil surface</tissue>
    </source>
</reference>
<feature type="coiled-coil region" evidence="2">
    <location>
        <begin position="39"/>
        <end position="80"/>
    </location>
</feature>
<dbReference type="PANTHER" id="PTHR31342:SF48">
    <property type="entry name" value="CHUP1-LIKE PROTEIN"/>
    <property type="match status" value="1"/>
</dbReference>
<evidence type="ECO:0000256" key="1">
    <source>
        <dbReference type="ARBA" id="ARBA00023054"/>
    </source>
</evidence>
<evidence type="ECO:0008006" key="4">
    <source>
        <dbReference type="Google" id="ProtNLM"/>
    </source>
</evidence>
<keyword evidence="1 2" id="KW-0175">Coiled coil</keyword>
<accession>A0A0A9DBC9</accession>
<protein>
    <recommendedName>
        <fullName evidence="4">Protein CHUP1, chloroplastic</fullName>
    </recommendedName>
</protein>
<proteinExistence type="predicted"/>
<dbReference type="EMBL" id="GBRH01216853">
    <property type="protein sequence ID" value="JAD81042.1"/>
    <property type="molecule type" value="Transcribed_RNA"/>
</dbReference>
<dbReference type="GO" id="GO:0072699">
    <property type="term" value="P:protein localization to cortical microtubule cytoskeleton"/>
    <property type="evidence" value="ECO:0007669"/>
    <property type="project" value="TreeGrafter"/>
</dbReference>